<dbReference type="Gene3D" id="3.20.20.80">
    <property type="entry name" value="Glycosidases"/>
    <property type="match status" value="1"/>
</dbReference>
<dbReference type="RefSeq" id="WP_186864529.1">
    <property type="nucleotide sequence ID" value="NZ_JACOPE010000001.1"/>
</dbReference>
<feature type="active site" description="Nucleophile" evidence="5">
    <location>
        <position position="355"/>
    </location>
</feature>
<evidence type="ECO:0000256" key="7">
    <source>
        <dbReference type="RuleBase" id="RU004468"/>
    </source>
</evidence>
<gene>
    <name evidence="8" type="ORF">H8S40_03115</name>
</gene>
<dbReference type="PROSITE" id="PS00572">
    <property type="entry name" value="GLYCOSYL_HYDROL_F1_1"/>
    <property type="match status" value="1"/>
</dbReference>
<evidence type="ECO:0000313" key="9">
    <source>
        <dbReference type="Proteomes" id="UP000631576"/>
    </source>
</evidence>
<dbReference type="Pfam" id="PF00232">
    <property type="entry name" value="Glyco_hydro_1"/>
    <property type="match status" value="1"/>
</dbReference>
<accession>A0ABR7G662</accession>
<evidence type="ECO:0000256" key="3">
    <source>
        <dbReference type="ARBA" id="ARBA00022801"/>
    </source>
</evidence>
<dbReference type="InterPro" id="IPR001360">
    <property type="entry name" value="Glyco_hydro_1"/>
</dbReference>
<organism evidence="8 9">
    <name type="scientific">Ruminococcus hominis</name>
    <dbReference type="NCBI Taxonomy" id="2763065"/>
    <lineage>
        <taxon>Bacteria</taxon>
        <taxon>Bacillati</taxon>
        <taxon>Bacillota</taxon>
        <taxon>Clostridia</taxon>
        <taxon>Eubacteriales</taxon>
        <taxon>Oscillospiraceae</taxon>
        <taxon>Ruminococcus</taxon>
    </lineage>
</organism>
<comment type="caution">
    <text evidence="8">The sequence shown here is derived from an EMBL/GenBank/DDBJ whole genome shotgun (WGS) entry which is preliminary data.</text>
</comment>
<keyword evidence="3 7" id="KW-0378">Hydrolase</keyword>
<dbReference type="PRINTS" id="PR00131">
    <property type="entry name" value="GLHYDRLASE1"/>
</dbReference>
<keyword evidence="4 7" id="KW-0326">Glycosidase</keyword>
<evidence type="ECO:0000256" key="5">
    <source>
        <dbReference type="PROSITE-ProRule" id="PRU10055"/>
    </source>
</evidence>
<evidence type="ECO:0000256" key="6">
    <source>
        <dbReference type="RuleBase" id="RU003690"/>
    </source>
</evidence>
<dbReference type="EC" id="3.2.1.21" evidence="2"/>
<dbReference type="InterPro" id="IPR033132">
    <property type="entry name" value="GH_1_N_CS"/>
</dbReference>
<dbReference type="Proteomes" id="UP000631576">
    <property type="component" value="Unassembled WGS sequence"/>
</dbReference>
<comment type="similarity">
    <text evidence="1 6">Belongs to the glycosyl hydrolase 1 family.</text>
</comment>
<proteinExistence type="inferred from homology"/>
<dbReference type="InterPro" id="IPR017853">
    <property type="entry name" value="GH"/>
</dbReference>
<name>A0ABR7G662_9FIRM</name>
<evidence type="ECO:0000313" key="8">
    <source>
        <dbReference type="EMBL" id="MBC5682578.1"/>
    </source>
</evidence>
<dbReference type="SUPFAM" id="SSF51445">
    <property type="entry name" value="(Trans)glycosidases"/>
    <property type="match status" value="1"/>
</dbReference>
<keyword evidence="9" id="KW-1185">Reference proteome</keyword>
<dbReference type="EMBL" id="JACOPE010000001">
    <property type="protein sequence ID" value="MBC5682578.1"/>
    <property type="molecule type" value="Genomic_DNA"/>
</dbReference>
<reference evidence="8 9" key="1">
    <citation type="submission" date="2020-08" db="EMBL/GenBank/DDBJ databases">
        <title>Genome public.</title>
        <authorList>
            <person name="Liu C."/>
            <person name="Sun Q."/>
        </authorList>
    </citation>
    <scope>NUCLEOTIDE SEQUENCE [LARGE SCALE GENOMIC DNA]</scope>
    <source>
        <strain evidence="8 9">NSJ-13</strain>
    </source>
</reference>
<dbReference type="PROSITE" id="PS00653">
    <property type="entry name" value="GLYCOSYL_HYDROL_F1_2"/>
    <property type="match status" value="1"/>
</dbReference>
<sequence>MSFSKDFIWGAASAAYQVEGAYNEDGKGMGIWDALSDGHVKHGDNGNVACDHYHRYKEDVALMKEMGLKAYRFSVSWPRIIPEEGVVNPKGIEFYQNLVQELLDAGIEPMCTIFHWNLPMWIYEKGGWYCEEISDYFAEYTKVVVEALSDKVSYWMTVNEPACFIGAGYIAGAHAPFESLIKGLDMSKPEARGQIAQKMAVLTKNTLLSHGKAVQTIRKYAVKTPQIGMALNGNIYTPWENTETGVAEAKAQTFTENPMVFNLGWWADPMILGTMPPALAPFVNAEELEMIRQPLDFFGYNCYNSNNYSEDWGSNEHVYEGQPRTAMDWPITPDVLYWAAKFIYERYQLPVLITENGMANLDFVMSDGKVHDPQRIDFLQKYIGGLEKVAEEGVPLVGYMYWSILDNFEWAEGYDKRFGLVHVDYQTQKRTRKDSSYWYADVIKRNSVE</sequence>
<evidence type="ECO:0000256" key="2">
    <source>
        <dbReference type="ARBA" id="ARBA00012744"/>
    </source>
</evidence>
<protein>
    <recommendedName>
        <fullName evidence="2">beta-glucosidase</fullName>
        <ecNumber evidence="2">3.2.1.21</ecNumber>
    </recommendedName>
</protein>
<evidence type="ECO:0000256" key="1">
    <source>
        <dbReference type="ARBA" id="ARBA00010838"/>
    </source>
</evidence>
<evidence type="ECO:0000256" key="4">
    <source>
        <dbReference type="ARBA" id="ARBA00023295"/>
    </source>
</evidence>
<dbReference type="PANTHER" id="PTHR10353:SF36">
    <property type="entry name" value="LP05116P"/>
    <property type="match status" value="1"/>
</dbReference>
<dbReference type="PANTHER" id="PTHR10353">
    <property type="entry name" value="GLYCOSYL HYDROLASE"/>
    <property type="match status" value="1"/>
</dbReference>
<dbReference type="InterPro" id="IPR018120">
    <property type="entry name" value="Glyco_hydro_1_AS"/>
</dbReference>